<sequence length="115" mass="13267">MIIKPPYQLISQSETAFSLECDFRGDYPYFAGHFPSFALLAGVVQLGLVHQFVQQFFALSLSQATIRQIKYQQPILPESKVLLSVQYYPEQKRLDFKWQQAEKVMSSGIFILKSE</sequence>
<reference evidence="2 3" key="1">
    <citation type="submission" date="2024-09" db="EMBL/GenBank/DDBJ databases">
        <authorList>
            <person name="Sun Q."/>
            <person name="Mori K."/>
        </authorList>
    </citation>
    <scope>NUCLEOTIDE SEQUENCE [LARGE SCALE GENOMIC DNA]</scope>
    <source>
        <strain evidence="2 3">CCM 7539</strain>
    </source>
</reference>
<feature type="domain" description="ApeI dehydratase-like" evidence="1">
    <location>
        <begin position="12"/>
        <end position="108"/>
    </location>
</feature>
<evidence type="ECO:0000313" key="3">
    <source>
        <dbReference type="Proteomes" id="UP001589767"/>
    </source>
</evidence>
<dbReference type="SUPFAM" id="SSF54637">
    <property type="entry name" value="Thioesterase/thiol ester dehydrase-isomerase"/>
    <property type="match status" value="1"/>
</dbReference>
<dbReference type="InterPro" id="IPR016962">
    <property type="entry name" value="Dehydrase_ECs4332_prd"/>
</dbReference>
<dbReference type="Gene3D" id="3.10.129.10">
    <property type="entry name" value="Hotdog Thioesterase"/>
    <property type="match status" value="1"/>
</dbReference>
<protein>
    <recommendedName>
        <fullName evidence="1">ApeI dehydratase-like domain-containing protein</fullName>
    </recommendedName>
</protein>
<dbReference type="EMBL" id="JBHLWB010000004">
    <property type="protein sequence ID" value="MFC0309031.1"/>
    <property type="molecule type" value="Genomic_DNA"/>
</dbReference>
<dbReference type="PIRSF" id="PIRSF030962">
    <property type="entry name" value="Dehydrase_ECs4332_prd"/>
    <property type="match status" value="1"/>
</dbReference>
<evidence type="ECO:0000313" key="2">
    <source>
        <dbReference type="EMBL" id="MFC0309031.1"/>
    </source>
</evidence>
<gene>
    <name evidence="2" type="ORF">ACFFHK_04835</name>
</gene>
<organism evidence="2 3">
    <name type="scientific">Gallibacterium trehalosifermentans</name>
    <dbReference type="NCBI Taxonomy" id="516935"/>
    <lineage>
        <taxon>Bacteria</taxon>
        <taxon>Pseudomonadati</taxon>
        <taxon>Pseudomonadota</taxon>
        <taxon>Gammaproteobacteria</taxon>
        <taxon>Pasteurellales</taxon>
        <taxon>Pasteurellaceae</taxon>
        <taxon>Gallibacterium</taxon>
    </lineage>
</organism>
<dbReference type="RefSeq" id="WP_382370100.1">
    <property type="nucleotide sequence ID" value="NZ_JBHLWB010000004.1"/>
</dbReference>
<evidence type="ECO:0000259" key="1">
    <source>
        <dbReference type="Pfam" id="PF22818"/>
    </source>
</evidence>
<accession>A0ABV6H144</accession>
<dbReference type="Proteomes" id="UP001589767">
    <property type="component" value="Unassembled WGS sequence"/>
</dbReference>
<proteinExistence type="predicted"/>
<keyword evidence="3" id="KW-1185">Reference proteome</keyword>
<dbReference type="Pfam" id="PF22818">
    <property type="entry name" value="ApeI-like"/>
    <property type="match status" value="1"/>
</dbReference>
<dbReference type="InterPro" id="IPR054545">
    <property type="entry name" value="ApeI-like"/>
</dbReference>
<comment type="caution">
    <text evidence="2">The sequence shown here is derived from an EMBL/GenBank/DDBJ whole genome shotgun (WGS) entry which is preliminary data.</text>
</comment>
<name>A0ABV6H144_9PAST</name>
<dbReference type="InterPro" id="IPR029069">
    <property type="entry name" value="HotDog_dom_sf"/>
</dbReference>